<dbReference type="RefSeq" id="WP_075004956.1">
    <property type="nucleotide sequence ID" value="NZ_FOAP01000001.1"/>
</dbReference>
<keyword evidence="6" id="KW-0998">Cell outer membrane</keyword>
<dbReference type="Gene3D" id="3.30.70.1530">
    <property type="entry name" value="Hypothetical protein rpa1041"/>
    <property type="match status" value="1"/>
</dbReference>
<keyword evidence="5" id="KW-0564">Palmitate</keyword>
<dbReference type="InterPro" id="IPR045851">
    <property type="entry name" value="AMP-bd_C_sf"/>
</dbReference>
<keyword evidence="3" id="KW-0732">Signal</keyword>
<evidence type="ECO:0000256" key="1">
    <source>
        <dbReference type="ARBA" id="ARBA00004459"/>
    </source>
</evidence>
<comment type="subcellular location">
    <subcellularLocation>
        <location evidence="1">Cell outer membrane</location>
        <topology evidence="1">Lipid-anchor</topology>
    </subcellularLocation>
</comment>
<evidence type="ECO:0000259" key="9">
    <source>
        <dbReference type="Pfam" id="PF01514"/>
    </source>
</evidence>
<evidence type="ECO:0000313" key="10">
    <source>
        <dbReference type="EMBL" id="SEK51593.1"/>
    </source>
</evidence>
<organism evidence="10 11">
    <name type="scientific">Stigmatella aurantiaca</name>
    <dbReference type="NCBI Taxonomy" id="41"/>
    <lineage>
        <taxon>Bacteria</taxon>
        <taxon>Pseudomonadati</taxon>
        <taxon>Myxococcota</taxon>
        <taxon>Myxococcia</taxon>
        <taxon>Myxococcales</taxon>
        <taxon>Cystobacterineae</taxon>
        <taxon>Archangiaceae</taxon>
        <taxon>Stigmatella</taxon>
    </lineage>
</organism>
<dbReference type="InterPro" id="IPR003282">
    <property type="entry name" value="T3SS_SctJ"/>
</dbReference>
<keyword evidence="4 8" id="KW-0472">Membrane</keyword>
<dbReference type="OrthoDB" id="5502773at2"/>
<dbReference type="EMBL" id="FOAP01000001">
    <property type="protein sequence ID" value="SEK51593.1"/>
    <property type="molecule type" value="Genomic_DNA"/>
</dbReference>
<dbReference type="InterPro" id="IPR043427">
    <property type="entry name" value="YscJ/FliF"/>
</dbReference>
<protein>
    <submittedName>
        <fullName evidence="10">Type III secretion protein J</fullName>
    </submittedName>
</protein>
<evidence type="ECO:0000256" key="3">
    <source>
        <dbReference type="ARBA" id="ARBA00022729"/>
    </source>
</evidence>
<evidence type="ECO:0000256" key="8">
    <source>
        <dbReference type="SAM" id="Phobius"/>
    </source>
</evidence>
<feature type="domain" description="Flagellar M-ring N-terminal" evidence="9">
    <location>
        <begin position="25"/>
        <end position="193"/>
    </location>
</feature>
<keyword evidence="8" id="KW-0812">Transmembrane</keyword>
<evidence type="ECO:0000256" key="4">
    <source>
        <dbReference type="ARBA" id="ARBA00023136"/>
    </source>
</evidence>
<evidence type="ECO:0000256" key="5">
    <source>
        <dbReference type="ARBA" id="ARBA00023139"/>
    </source>
</evidence>
<evidence type="ECO:0000256" key="6">
    <source>
        <dbReference type="ARBA" id="ARBA00023237"/>
    </source>
</evidence>
<feature type="transmembrane region" description="Helical" evidence="8">
    <location>
        <begin position="226"/>
        <end position="248"/>
    </location>
</feature>
<proteinExistence type="inferred from homology"/>
<dbReference type="PANTHER" id="PTHR30046:SF2">
    <property type="entry name" value="YOP PROTEINS TRANSLOCATION LIPOPROTEIN J"/>
    <property type="match status" value="1"/>
</dbReference>
<comment type="similarity">
    <text evidence="2">Belongs to the YscJ lipoprotein family.</text>
</comment>
<keyword evidence="8" id="KW-1133">Transmembrane helix</keyword>
<dbReference type="PANTHER" id="PTHR30046">
    <property type="entry name" value="FLAGELLAR M-RING PROTEIN"/>
    <property type="match status" value="1"/>
</dbReference>
<dbReference type="PRINTS" id="PR01338">
    <property type="entry name" value="TYPE3OMKPROT"/>
</dbReference>
<evidence type="ECO:0000313" key="11">
    <source>
        <dbReference type="Proteomes" id="UP000182719"/>
    </source>
</evidence>
<evidence type="ECO:0000256" key="2">
    <source>
        <dbReference type="ARBA" id="ARBA00009509"/>
    </source>
</evidence>
<dbReference type="Proteomes" id="UP000182719">
    <property type="component" value="Unassembled WGS sequence"/>
</dbReference>
<gene>
    <name evidence="10" type="ORF">SAMN05444354_101765</name>
</gene>
<dbReference type="Gene3D" id="3.30.300.30">
    <property type="match status" value="1"/>
</dbReference>
<dbReference type="GO" id="GO:0009279">
    <property type="term" value="C:cell outer membrane"/>
    <property type="evidence" value="ECO:0007669"/>
    <property type="project" value="UniProtKB-SubCell"/>
</dbReference>
<keyword evidence="7" id="KW-0449">Lipoprotein</keyword>
<dbReference type="Pfam" id="PF01514">
    <property type="entry name" value="YscJ_FliF"/>
    <property type="match status" value="1"/>
</dbReference>
<name>A0A1H7HMF4_STIAU</name>
<dbReference type="AlphaFoldDB" id="A0A1H7HMF4"/>
<accession>A0A1H7HMF4</accession>
<sequence length="269" mass="28704">MNHLSHARVLPLVALLFVTGCSIDLQHGLTEQDANEIYVLLSKNGINAVKLKEGEGQDVQFSIQVPKADAAQAAELLRANSLPRPMEKGFNHFAKGSMVPTAAEERAMMLKAIAGEVSNALNKIDGVLESNVIVNIPENNDLTQPENKPMPSASVMIRYRPSVEGKAPVEEPQVKQFVASAVQELKPEAVTVLLTPSVSASAETSPESRLQDVFGMRMTAASASQFRVLIGVVSLFVLAIVGLAAWVFMRGGSSSGAAVRAARPRPPQA</sequence>
<dbReference type="InterPro" id="IPR006182">
    <property type="entry name" value="FliF_N_dom"/>
</dbReference>
<reference evidence="11" key="1">
    <citation type="submission" date="2016-10" db="EMBL/GenBank/DDBJ databases">
        <authorList>
            <person name="Varghese N."/>
            <person name="Submissions S."/>
        </authorList>
    </citation>
    <scope>NUCLEOTIDE SEQUENCE [LARGE SCALE GENOMIC DNA]</scope>
    <source>
        <strain evidence="11">DSM 17044</strain>
    </source>
</reference>
<dbReference type="GO" id="GO:0009306">
    <property type="term" value="P:protein secretion"/>
    <property type="evidence" value="ECO:0007669"/>
    <property type="project" value="InterPro"/>
</dbReference>
<keyword evidence="11" id="KW-1185">Reference proteome</keyword>
<evidence type="ECO:0000256" key="7">
    <source>
        <dbReference type="ARBA" id="ARBA00023288"/>
    </source>
</evidence>